<dbReference type="InterPro" id="IPR029063">
    <property type="entry name" value="SAM-dependent_MTases_sf"/>
</dbReference>
<comment type="caution">
    <text evidence="1">The sequence shown here is derived from an EMBL/GenBank/DDBJ whole genome shotgun (WGS) entry which is preliminary data.</text>
</comment>
<dbReference type="OrthoDB" id="9804312at2"/>
<evidence type="ECO:0000313" key="2">
    <source>
        <dbReference type="Proteomes" id="UP000430564"/>
    </source>
</evidence>
<sequence>MRYPSAWVMRFADELPARARVLDLAYGEGRHTGLFLMKGCRVTAVDIDLSHVEALAGTPGLTLECRDLENEPWPYGEDQFDAIVVTNYLHRPHFPHYFASLAPGGLFIMETFTEVNTRIWGRPRNPDHYLLPGELLRLAPSDVRIVAYEEGLTELDYGVERIVWMKPGPVEKLAISLGAR</sequence>
<organism evidence="1 2">
    <name type="scientific">Sutterella seckii</name>
    <dbReference type="NCBI Taxonomy" id="1944635"/>
    <lineage>
        <taxon>Bacteria</taxon>
        <taxon>Pseudomonadati</taxon>
        <taxon>Pseudomonadota</taxon>
        <taxon>Betaproteobacteria</taxon>
        <taxon>Burkholderiales</taxon>
        <taxon>Sutterellaceae</taxon>
        <taxon>Sutterella</taxon>
    </lineage>
</organism>
<protein>
    <submittedName>
        <fullName evidence="1">Class I SAM-dependent methyltransferase</fullName>
    </submittedName>
</protein>
<dbReference type="Pfam" id="PF13489">
    <property type="entry name" value="Methyltransf_23"/>
    <property type="match status" value="1"/>
</dbReference>
<dbReference type="Proteomes" id="UP000430564">
    <property type="component" value="Unassembled WGS sequence"/>
</dbReference>
<evidence type="ECO:0000313" key="1">
    <source>
        <dbReference type="EMBL" id="KAB7660162.1"/>
    </source>
</evidence>
<name>A0A6I1EPV8_9BURK</name>
<dbReference type="GO" id="GO:0008168">
    <property type="term" value="F:methyltransferase activity"/>
    <property type="evidence" value="ECO:0007669"/>
    <property type="project" value="UniProtKB-KW"/>
</dbReference>
<dbReference type="AlphaFoldDB" id="A0A6I1EPV8"/>
<dbReference type="GO" id="GO:0032259">
    <property type="term" value="P:methylation"/>
    <property type="evidence" value="ECO:0007669"/>
    <property type="project" value="UniProtKB-KW"/>
</dbReference>
<keyword evidence="1" id="KW-0489">Methyltransferase</keyword>
<gene>
    <name evidence="1" type="ORF">GBM95_06485</name>
</gene>
<keyword evidence="1" id="KW-0808">Transferase</keyword>
<dbReference type="EMBL" id="WEHX01000035">
    <property type="protein sequence ID" value="KAB7660162.1"/>
    <property type="molecule type" value="Genomic_DNA"/>
</dbReference>
<accession>A0A6I1EPV8</accession>
<dbReference type="Gene3D" id="3.40.50.150">
    <property type="entry name" value="Vaccinia Virus protein VP39"/>
    <property type="match status" value="1"/>
</dbReference>
<reference evidence="1 2" key="1">
    <citation type="submission" date="2019-10" db="EMBL/GenBank/DDBJ databases">
        <title>Genome diversity of Sutterella seckii.</title>
        <authorList>
            <person name="Chaplin A.V."/>
            <person name="Sokolova S.R."/>
            <person name="Mosin K.A."/>
            <person name="Ivanova E.L."/>
            <person name="Kochetkova T.O."/>
            <person name="Goltsov A.Y."/>
            <person name="Trofimov D.Y."/>
            <person name="Efimov B.A."/>
        </authorList>
    </citation>
    <scope>NUCLEOTIDE SEQUENCE [LARGE SCALE GENOMIC DNA]</scope>
    <source>
        <strain evidence="1 2">ASD393</strain>
    </source>
</reference>
<dbReference type="SUPFAM" id="SSF53335">
    <property type="entry name" value="S-adenosyl-L-methionine-dependent methyltransferases"/>
    <property type="match status" value="1"/>
</dbReference>
<dbReference type="CDD" id="cd02440">
    <property type="entry name" value="AdoMet_MTases"/>
    <property type="match status" value="1"/>
</dbReference>
<proteinExistence type="predicted"/>